<dbReference type="Pfam" id="PF00959">
    <property type="entry name" value="Phage_lysozyme"/>
    <property type="match status" value="2"/>
</dbReference>
<proteinExistence type="inferred from homology"/>
<comment type="catalytic activity">
    <reaction evidence="3">
        <text>Hydrolysis of (1-&gt;4)-beta-linkages between N-acetylmuramic acid and N-acetyl-D-glucosamine residues in a peptidoglycan and between N-acetyl-D-glucosamine residues in chitodextrins.</text>
        <dbReference type="EC" id="3.2.1.17"/>
    </reaction>
</comment>
<sequence>MQVIHGKGMQDPKRKHSKWARDTVDRLVKVEIPDSMRAALYSHTYHTGSGAFSVSTILKEVNKGNLYKSCEHLYDWVYYTDPKTKKRNSARGYGIAKPQDPKRKHSKWARDTVDRLVKVEIPDSMRAALYSHTYHTGSGAFSVSTILKEVNKGNLYKSCEHLYDWVYYTDPKTKKRNSARGYGIAKP</sequence>
<dbReference type="SUPFAM" id="SSF53955">
    <property type="entry name" value="Lysozyme-like"/>
    <property type="match status" value="2"/>
</dbReference>
<dbReference type="GO" id="GO:0003796">
    <property type="term" value="F:lysozyme activity"/>
    <property type="evidence" value="ECO:0007669"/>
    <property type="project" value="UniProtKB-EC"/>
</dbReference>
<evidence type="ECO:0000256" key="2">
    <source>
        <dbReference type="ARBA" id="ARBA00022638"/>
    </source>
</evidence>
<dbReference type="PANTHER" id="PTHR38107">
    <property type="match status" value="1"/>
</dbReference>
<accession>A0A6M5C960</accession>
<dbReference type="EMBL" id="MT360682">
    <property type="protein sequence ID" value="QJT70631.1"/>
    <property type="molecule type" value="Genomic_DNA"/>
</dbReference>
<name>A0A6M5C960_9CAUD</name>
<dbReference type="InterPro" id="IPR023347">
    <property type="entry name" value="Lysozyme_dom_sf"/>
</dbReference>
<dbReference type="GO" id="GO:0042742">
    <property type="term" value="P:defense response to bacterium"/>
    <property type="evidence" value="ECO:0007669"/>
    <property type="project" value="UniProtKB-KW"/>
</dbReference>
<comment type="similarity">
    <text evidence="3">Belongs to the glycosyl hydrolase 24 family.</text>
</comment>
<gene>
    <name evidence="5" type="ORF">2019VC1_26</name>
</gene>
<organism evidence="5">
    <name type="scientific">Vibrio phage Vc1</name>
    <dbReference type="NCBI Taxonomy" id="1480731"/>
    <lineage>
        <taxon>Viruses</taxon>
        <taxon>Duplodnaviria</taxon>
        <taxon>Heunggongvirae</taxon>
        <taxon>Uroviricota</taxon>
        <taxon>Caudoviricetes</taxon>
        <taxon>Drexlerviridae</taxon>
        <taxon>Jhansiroadvirus</taxon>
        <taxon>Jhansiroadvirus gwaliVC1</taxon>
    </lineage>
</organism>
<dbReference type="Gene3D" id="1.10.530.40">
    <property type="match status" value="2"/>
</dbReference>
<keyword evidence="1 3" id="KW-0929">Antimicrobial</keyword>
<dbReference type="EC" id="3.2.1.17" evidence="3"/>
<evidence type="ECO:0000256" key="3">
    <source>
        <dbReference type="RuleBase" id="RU003788"/>
    </source>
</evidence>
<keyword evidence="3" id="KW-0326">Glycosidase</keyword>
<dbReference type="GO" id="GO:0016998">
    <property type="term" value="P:cell wall macromolecule catabolic process"/>
    <property type="evidence" value="ECO:0007669"/>
    <property type="project" value="InterPro"/>
</dbReference>
<dbReference type="PANTHER" id="PTHR38107:SF3">
    <property type="entry name" value="LYSOZYME RRRD-RELATED"/>
    <property type="match status" value="1"/>
</dbReference>
<dbReference type="InterPro" id="IPR002196">
    <property type="entry name" value="Glyco_hydro_24"/>
</dbReference>
<evidence type="ECO:0000256" key="1">
    <source>
        <dbReference type="ARBA" id="ARBA00022529"/>
    </source>
</evidence>
<reference evidence="5" key="1">
    <citation type="submission" date="2020-04" db="EMBL/GenBank/DDBJ databases">
        <authorList>
            <person name="Kumar P."/>
            <person name="Meghvansi M.K."/>
            <person name="Kamboj D.V."/>
        </authorList>
    </citation>
    <scope>NUCLEOTIDE SEQUENCE [LARGE SCALE GENOMIC DNA]</scope>
</reference>
<dbReference type="GO" id="GO:0031640">
    <property type="term" value="P:killing of cells of another organism"/>
    <property type="evidence" value="ECO:0007669"/>
    <property type="project" value="UniProtKB-KW"/>
</dbReference>
<dbReference type="InterPro" id="IPR051018">
    <property type="entry name" value="Bacteriophage_GH24"/>
</dbReference>
<dbReference type="InterPro" id="IPR023346">
    <property type="entry name" value="Lysozyme-like_dom_sf"/>
</dbReference>
<evidence type="ECO:0000313" key="5">
    <source>
        <dbReference type="EMBL" id="QJT70631.1"/>
    </source>
</evidence>
<keyword evidence="3" id="KW-0378">Hydrolase</keyword>
<feature type="region of interest" description="Disordered" evidence="4">
    <location>
        <begin position="88"/>
        <end position="108"/>
    </location>
</feature>
<keyword evidence="2 3" id="KW-0081">Bacteriolytic enzyme</keyword>
<evidence type="ECO:0000256" key="4">
    <source>
        <dbReference type="SAM" id="MobiDB-lite"/>
    </source>
</evidence>
<protein>
    <recommendedName>
        <fullName evidence="3">Lysozyme</fullName>
        <ecNumber evidence="3">3.2.1.17</ecNumber>
    </recommendedName>
</protein>
<dbReference type="GO" id="GO:0009253">
    <property type="term" value="P:peptidoglycan catabolic process"/>
    <property type="evidence" value="ECO:0007669"/>
    <property type="project" value="InterPro"/>
</dbReference>